<evidence type="ECO:0000256" key="1">
    <source>
        <dbReference type="SAM" id="Phobius"/>
    </source>
</evidence>
<keyword evidence="1" id="KW-0812">Transmembrane</keyword>
<keyword evidence="1" id="KW-1133">Transmembrane helix</keyword>
<comment type="caution">
    <text evidence="2">The sequence shown here is derived from an EMBL/GenBank/DDBJ whole genome shotgun (WGS) entry which is preliminary data.</text>
</comment>
<protein>
    <submittedName>
        <fullName evidence="2">Uncharacterized protein</fullName>
    </submittedName>
</protein>
<dbReference type="RefSeq" id="WP_131960950.1">
    <property type="nucleotide sequence ID" value="NZ_SMFL01000011.1"/>
</dbReference>
<keyword evidence="3" id="KW-1185">Reference proteome</keyword>
<feature type="transmembrane region" description="Helical" evidence="1">
    <location>
        <begin position="214"/>
        <end position="232"/>
    </location>
</feature>
<feature type="transmembrane region" description="Helical" evidence="1">
    <location>
        <begin position="165"/>
        <end position="184"/>
    </location>
</feature>
<proteinExistence type="predicted"/>
<organism evidence="2 3">
    <name type="scientific">Dyadobacter psychrotolerans</name>
    <dbReference type="NCBI Taxonomy" id="2541721"/>
    <lineage>
        <taxon>Bacteria</taxon>
        <taxon>Pseudomonadati</taxon>
        <taxon>Bacteroidota</taxon>
        <taxon>Cytophagia</taxon>
        <taxon>Cytophagales</taxon>
        <taxon>Spirosomataceae</taxon>
        <taxon>Dyadobacter</taxon>
    </lineage>
</organism>
<sequence>MSFCLLPLAVFLLFLLFFLVFDEEGVYSKIRLSLVLSLIGTSATIFFYNEVLSAFDAITYKSALVFWILQCVVLFGLIAYLHRSGRIRLHKLALLGDAVLLKGIGKTNKILTITCLLFFVLPLLFLAIYAPANNFDSHSYHLNRIMFWVTNQNLDHFPTQHIFQLYLNVFAEYLVLHTVLLSGADHFAGLVQFGSFIGSLAAVSLLAKKMGMKANGQLLAGIFLLTLPIGIFESTSTQVDYVACFFFISFVYFGFDLLKKKTLSALLMMLLSLTLGGFTKYTIFIFAIPFTIYFGIRILIQYGFLFSVKTLLLAIVMMSLVFTPFFSRNYQLFGSVMSPPEGTALFAEKIPVDKHSVMFTVSGIIKNSSLHLGLPSTAYNLFVENGMKDFHKKLGMDVDDPALRLDWFRVRYSVHEDMASNTFHFILIILASLPLFFLRGKRDIKWFWICGLAGFILFCSLLKFQLWSSRTHMPFFAMGAVMVSYLYSQVLKWNITYMAVPLMLLSSVFVYGNPNKALLPLVYIAQKTIAHIPVAIYQADSAQGRILEKNVSRYYDFKTTNEWHVLKKWPDFQERRKVFALLDQCGYFEDDRSATVFATNRTKGYFLSHLEHYNSFGPLLDHINQNGKNIGVLFLNGVGFYHYQAAITERLDRPGRMEYIRYHKEFMALKNAQKDYCYDYILADDAGLIKNLIPIANIDTVYNSPLLYLVKLKKSSCERYLF</sequence>
<feature type="transmembrane region" description="Helical" evidence="1">
    <location>
        <begin position="302"/>
        <end position="322"/>
    </location>
</feature>
<feature type="transmembrane region" description="Helical" evidence="1">
    <location>
        <begin position="64"/>
        <end position="82"/>
    </location>
</feature>
<feature type="transmembrane region" description="Helical" evidence="1">
    <location>
        <begin position="270"/>
        <end position="296"/>
    </location>
</feature>
<feature type="transmembrane region" description="Helical" evidence="1">
    <location>
        <begin position="444"/>
        <end position="464"/>
    </location>
</feature>
<dbReference type="AlphaFoldDB" id="A0A4R5DER1"/>
<gene>
    <name evidence="2" type="ORF">E0F88_24630</name>
</gene>
<evidence type="ECO:0000313" key="3">
    <source>
        <dbReference type="Proteomes" id="UP000294850"/>
    </source>
</evidence>
<dbReference type="OrthoDB" id="9764517at2"/>
<feature type="transmembrane region" description="Helical" evidence="1">
    <location>
        <begin position="32"/>
        <end position="52"/>
    </location>
</feature>
<dbReference type="EMBL" id="SMFL01000011">
    <property type="protein sequence ID" value="TDE11617.1"/>
    <property type="molecule type" value="Genomic_DNA"/>
</dbReference>
<accession>A0A4R5DER1</accession>
<reference evidence="2 3" key="1">
    <citation type="submission" date="2019-03" db="EMBL/GenBank/DDBJ databases">
        <title>Dyadobacter AR-3-6 sp. nov., isolated from arctic soil.</title>
        <authorList>
            <person name="Chaudhary D.K."/>
        </authorList>
    </citation>
    <scope>NUCLEOTIDE SEQUENCE [LARGE SCALE GENOMIC DNA]</scope>
    <source>
        <strain evidence="2 3">AR-3-6</strain>
    </source>
</reference>
<evidence type="ECO:0000313" key="2">
    <source>
        <dbReference type="EMBL" id="TDE11617.1"/>
    </source>
</evidence>
<name>A0A4R5DER1_9BACT</name>
<feature type="transmembrane region" description="Helical" evidence="1">
    <location>
        <begin position="418"/>
        <end position="438"/>
    </location>
</feature>
<keyword evidence="1" id="KW-0472">Membrane</keyword>
<dbReference type="Proteomes" id="UP000294850">
    <property type="component" value="Unassembled WGS sequence"/>
</dbReference>
<feature type="transmembrane region" description="Helical" evidence="1">
    <location>
        <begin position="110"/>
        <end position="130"/>
    </location>
</feature>
<feature type="transmembrane region" description="Helical" evidence="1">
    <location>
        <begin position="190"/>
        <end position="207"/>
    </location>
</feature>
<feature type="transmembrane region" description="Helical" evidence="1">
    <location>
        <begin position="238"/>
        <end position="258"/>
    </location>
</feature>